<feature type="region of interest" description="Disordered" evidence="5">
    <location>
        <begin position="187"/>
        <end position="257"/>
    </location>
</feature>
<accession>A0AAF1BJW8</accession>
<feature type="compositionally biased region" description="Basic residues" evidence="5">
    <location>
        <begin position="230"/>
        <end position="245"/>
    </location>
</feature>
<evidence type="ECO:0000313" key="8">
    <source>
        <dbReference type="Proteomes" id="UP000827549"/>
    </source>
</evidence>
<gene>
    <name evidence="7" type="primary">CL065</name>
    <name evidence="7" type="ORF">LOC62_03G003857</name>
</gene>
<dbReference type="InterPro" id="IPR000352">
    <property type="entry name" value="Pep_chain_release_fac_I"/>
</dbReference>
<dbReference type="EMBL" id="CP086716">
    <property type="protein sequence ID" value="WOO80340.1"/>
    <property type="molecule type" value="Genomic_DNA"/>
</dbReference>
<dbReference type="Gene3D" id="3.30.160.20">
    <property type="match status" value="1"/>
</dbReference>
<organism evidence="7 8">
    <name type="scientific">Vanrija pseudolonga</name>
    <dbReference type="NCBI Taxonomy" id="143232"/>
    <lineage>
        <taxon>Eukaryota</taxon>
        <taxon>Fungi</taxon>
        <taxon>Dikarya</taxon>
        <taxon>Basidiomycota</taxon>
        <taxon>Agaricomycotina</taxon>
        <taxon>Tremellomycetes</taxon>
        <taxon>Trichosporonales</taxon>
        <taxon>Trichosporonaceae</taxon>
        <taxon>Vanrija</taxon>
    </lineage>
</organism>
<dbReference type="RefSeq" id="XP_062626372.1">
    <property type="nucleotide sequence ID" value="XM_062770388.1"/>
</dbReference>
<dbReference type="Pfam" id="PF00472">
    <property type="entry name" value="RF-1"/>
    <property type="match status" value="1"/>
</dbReference>
<evidence type="ECO:0000256" key="5">
    <source>
        <dbReference type="SAM" id="MobiDB-lite"/>
    </source>
</evidence>
<evidence type="ECO:0000256" key="3">
    <source>
        <dbReference type="ARBA" id="ARBA00022946"/>
    </source>
</evidence>
<dbReference type="AlphaFoldDB" id="A0AAF1BJW8"/>
<dbReference type="InterPro" id="IPR045853">
    <property type="entry name" value="Pep_chain_release_fac_I_sf"/>
</dbReference>
<dbReference type="InterPro" id="IPR052405">
    <property type="entry name" value="Mito_Transl_Release_Factor"/>
</dbReference>
<dbReference type="SUPFAM" id="SSF75620">
    <property type="entry name" value="Release factor"/>
    <property type="match status" value="1"/>
</dbReference>
<name>A0AAF1BJW8_9TREE</name>
<comment type="similarity">
    <text evidence="2">Belongs to the prokaryotic/mitochondrial release factor family.</text>
</comment>
<dbReference type="Proteomes" id="UP000827549">
    <property type="component" value="Chromosome 3"/>
</dbReference>
<dbReference type="PANTHER" id="PTHR46203:SF1">
    <property type="entry name" value="MITOCHONDRIAL TRANSLATION RELEASE FACTOR IN RESCUE"/>
    <property type="match status" value="1"/>
</dbReference>
<protein>
    <submittedName>
        <fullName evidence="7">Peptide chain release factor C12orf65, mitochondrial</fullName>
    </submittedName>
</protein>
<evidence type="ECO:0000256" key="2">
    <source>
        <dbReference type="ARBA" id="ARBA00010835"/>
    </source>
</evidence>
<sequence length="257" mass="28413">MSLRPLFCIAARSVRVSAQSTPRLHRPPAVGCSYWRSTPRAYATKPSSQESAGFLDEVEVDEAWDDELNLGDEVEEGVFVSVVVPEPAPAAGRTPNPRSIKHLNRLLSRHEVPDLLESELEEKFVRGRGPGGQAINKTNSSVCLTHLPTGLRVQAQPTRSREENRAVARKILKERLDLMRRRGELDGVHTASAAGGGKGEAVKEDASRKERLAAEARASSKAELRWEKERRRKLNRAKKVKRREGRGKEGEGGEAST</sequence>
<keyword evidence="4" id="KW-0496">Mitochondrion</keyword>
<dbReference type="GeneID" id="87807098"/>
<evidence type="ECO:0000256" key="4">
    <source>
        <dbReference type="ARBA" id="ARBA00023128"/>
    </source>
</evidence>
<keyword evidence="3" id="KW-0809">Transit peptide</keyword>
<evidence type="ECO:0000313" key="7">
    <source>
        <dbReference type="EMBL" id="WOO80340.1"/>
    </source>
</evidence>
<reference evidence="7" key="1">
    <citation type="submission" date="2023-10" db="EMBL/GenBank/DDBJ databases">
        <authorList>
            <person name="Noh H."/>
        </authorList>
    </citation>
    <scope>NUCLEOTIDE SEQUENCE</scope>
    <source>
        <strain evidence="7">DUCC4014</strain>
    </source>
</reference>
<dbReference type="GO" id="GO:0005739">
    <property type="term" value="C:mitochondrion"/>
    <property type="evidence" value="ECO:0007669"/>
    <property type="project" value="UniProtKB-SubCell"/>
</dbReference>
<dbReference type="GO" id="GO:0003747">
    <property type="term" value="F:translation release factor activity"/>
    <property type="evidence" value="ECO:0007669"/>
    <property type="project" value="InterPro"/>
</dbReference>
<dbReference type="PANTHER" id="PTHR46203">
    <property type="entry name" value="PROBABLE PEPTIDE CHAIN RELEASE FACTOR C12ORF65"/>
    <property type="match status" value="1"/>
</dbReference>
<evidence type="ECO:0000256" key="1">
    <source>
        <dbReference type="ARBA" id="ARBA00004173"/>
    </source>
</evidence>
<feature type="compositionally biased region" description="Basic and acidic residues" evidence="5">
    <location>
        <begin position="200"/>
        <end position="229"/>
    </location>
</feature>
<proteinExistence type="inferred from homology"/>
<feature type="domain" description="Prokaryotic-type class I peptide chain release factors" evidence="6">
    <location>
        <begin position="115"/>
        <end position="212"/>
    </location>
</feature>
<evidence type="ECO:0000259" key="6">
    <source>
        <dbReference type="Pfam" id="PF00472"/>
    </source>
</evidence>
<keyword evidence="8" id="KW-1185">Reference proteome</keyword>
<dbReference type="GO" id="GO:0032543">
    <property type="term" value="P:mitochondrial translation"/>
    <property type="evidence" value="ECO:0007669"/>
    <property type="project" value="UniProtKB-ARBA"/>
</dbReference>
<comment type="subcellular location">
    <subcellularLocation>
        <location evidence="1">Mitochondrion</location>
    </subcellularLocation>
</comment>